<dbReference type="InterPro" id="IPR041694">
    <property type="entry name" value="ADH_N_2"/>
</dbReference>
<dbReference type="Pfam" id="PF16884">
    <property type="entry name" value="ADH_N_2"/>
    <property type="match status" value="1"/>
</dbReference>
<dbReference type="SUPFAM" id="SSF50129">
    <property type="entry name" value="GroES-like"/>
    <property type="match status" value="1"/>
</dbReference>
<gene>
    <name evidence="3" type="ORF">SI65_06943</name>
</gene>
<dbReference type="OrthoDB" id="809632at2759"/>
<evidence type="ECO:0000256" key="1">
    <source>
        <dbReference type="ARBA" id="ARBA00023002"/>
    </source>
</evidence>
<evidence type="ECO:0000313" key="4">
    <source>
        <dbReference type="Proteomes" id="UP000094569"/>
    </source>
</evidence>
<dbReference type="InterPro" id="IPR011032">
    <property type="entry name" value="GroES-like_sf"/>
</dbReference>
<dbReference type="PANTHER" id="PTHR43205">
    <property type="entry name" value="PROSTAGLANDIN REDUCTASE"/>
    <property type="match status" value="1"/>
</dbReference>
<protein>
    <recommendedName>
        <fullName evidence="2">Oxidoreductase N-terminal domain-containing protein</fullName>
    </recommendedName>
</protein>
<keyword evidence="1" id="KW-0560">Oxidoreductase</keyword>
<dbReference type="InterPro" id="IPR045010">
    <property type="entry name" value="MDR_fam"/>
</dbReference>
<reference evidence="3 4" key="1">
    <citation type="journal article" date="2016" name="BMC Genomics">
        <title>Comparative genomic and transcriptomic analyses of the Fuzhuan brick tea-fermentation fungus Aspergillus cristatus.</title>
        <authorList>
            <person name="Ge Y."/>
            <person name="Wang Y."/>
            <person name="Liu Y."/>
            <person name="Tan Y."/>
            <person name="Ren X."/>
            <person name="Zhang X."/>
            <person name="Hyde K.D."/>
            <person name="Liu Y."/>
            <person name="Liu Z."/>
        </authorList>
    </citation>
    <scope>NUCLEOTIDE SEQUENCE [LARGE SCALE GENOMIC DNA]</scope>
    <source>
        <strain evidence="3 4">GZAAS20.1005</strain>
    </source>
</reference>
<dbReference type="Gene3D" id="3.40.50.720">
    <property type="entry name" value="NAD(P)-binding Rossmann-like Domain"/>
    <property type="match status" value="2"/>
</dbReference>
<comment type="caution">
    <text evidence="3">The sequence shown here is derived from an EMBL/GenBank/DDBJ whole genome shotgun (WGS) entry which is preliminary data.</text>
</comment>
<accession>A0A1E3B8R3</accession>
<keyword evidence="4" id="KW-1185">Reference proteome</keyword>
<dbReference type="PANTHER" id="PTHR43205:SF19">
    <property type="entry name" value="ENOYL REDUCTASE (ER) DOMAIN-CONTAINING PROTEIN"/>
    <property type="match status" value="1"/>
</dbReference>
<dbReference type="EMBL" id="JXNT01000008">
    <property type="protein sequence ID" value="ODM17268.1"/>
    <property type="molecule type" value="Genomic_DNA"/>
</dbReference>
<dbReference type="Proteomes" id="UP000094569">
    <property type="component" value="Unassembled WGS sequence"/>
</dbReference>
<dbReference type="STRING" id="573508.A0A1E3B8R3"/>
<dbReference type="GO" id="GO:0016628">
    <property type="term" value="F:oxidoreductase activity, acting on the CH-CH group of donors, NAD or NADP as acceptor"/>
    <property type="evidence" value="ECO:0007669"/>
    <property type="project" value="InterPro"/>
</dbReference>
<organism evidence="3 4">
    <name type="scientific">Aspergillus cristatus</name>
    <name type="common">Chinese Fuzhuan brick tea-fermentation fungus</name>
    <name type="synonym">Eurotium cristatum</name>
    <dbReference type="NCBI Taxonomy" id="573508"/>
    <lineage>
        <taxon>Eukaryota</taxon>
        <taxon>Fungi</taxon>
        <taxon>Dikarya</taxon>
        <taxon>Ascomycota</taxon>
        <taxon>Pezizomycotina</taxon>
        <taxon>Eurotiomycetes</taxon>
        <taxon>Eurotiomycetidae</taxon>
        <taxon>Eurotiales</taxon>
        <taxon>Aspergillaceae</taxon>
        <taxon>Aspergillus</taxon>
        <taxon>Aspergillus subgen. Aspergillus</taxon>
    </lineage>
</organism>
<dbReference type="VEuPathDB" id="FungiDB:SI65_06943"/>
<proteinExistence type="predicted"/>
<feature type="domain" description="Oxidoreductase N-terminal" evidence="2">
    <location>
        <begin position="5"/>
        <end position="118"/>
    </location>
</feature>
<name>A0A1E3B8R3_ASPCR</name>
<dbReference type="Gene3D" id="3.90.180.10">
    <property type="entry name" value="Medium-chain alcohol dehydrogenases, catalytic domain"/>
    <property type="match status" value="2"/>
</dbReference>
<dbReference type="AlphaFoldDB" id="A0A1E3B8R3"/>
<sequence length="255" mass="28130">MQTCEWTLTNKPTALPALSGPNPTFTLNTITLPALQPGQVLINPLYLSNDPGMRPWISANADPKRQYLPPIHEGEAMRTAAIVRVVESTSEKLPVDTLVFAFTESRELSIRDEAECQPLAPIPGLDIAHFLGALGMPAITAYYGLKEIVKAQPGEGCYFRGCGGTISTCNSTEQTYKNLFEIIQNRLSMHGFFAYDYLSHIPATTELLVQAWKDGKIVLDDEMQTIVDAGFEDVPGVWLRLFEGNNTGKLRTKLV</sequence>
<evidence type="ECO:0000259" key="2">
    <source>
        <dbReference type="Pfam" id="PF16884"/>
    </source>
</evidence>
<evidence type="ECO:0000313" key="3">
    <source>
        <dbReference type="EMBL" id="ODM17268.1"/>
    </source>
</evidence>